<feature type="transmembrane region" description="Helical" evidence="1">
    <location>
        <begin position="249"/>
        <end position="268"/>
    </location>
</feature>
<sequence>MPILKPFSRQEFSDMKTSLARVLFAVAMLFWLLPLAAQSDELWVKPGPDGRMHVQLYFFWSATCPHCLEARPFIEAMPASRPWLTLHSLELTRHPEHTRQYEKMAAQLGQEAASVPALLFCGEMHVGWHNAETTGAEMLRRLDACHAGALAGNAAPTSNLVAEKLSVPILGEVNLQHFSLPLLTIAIAGLDAFNPCAFFVLLFLLSLLVHQKSKKRMLAIGGIFVLFSGLMYFAFMAAWLSLFQLLGNLAWVTLAAGVLAVFVGAVNIKDFFAFEKGLSLSIPESRKPDIYRRARAIISADNLPAMVIATIFLAIAANFYELLCTAGFPMVYTRLLTLSGVSPAGRYIYLGLYNLIYVIPLVLIVLAFVRSMGARKLTEREGRLLKLLSGAMMLELGVLLLAAPERLNNLPVAFGLLGVAVALTWIAAQLTKGKNA</sequence>
<evidence type="ECO:0000313" key="3">
    <source>
        <dbReference type="Proteomes" id="UP000502260"/>
    </source>
</evidence>
<protein>
    <submittedName>
        <fullName evidence="2">Membrane protein</fullName>
    </submittedName>
</protein>
<feature type="transmembrane region" description="Helical" evidence="1">
    <location>
        <begin position="410"/>
        <end position="428"/>
    </location>
</feature>
<reference evidence="3" key="1">
    <citation type="submission" date="2020-03" db="EMBL/GenBank/DDBJ databases">
        <title>Complete genome sequence of sulfur-oxidizing bacterium skT11.</title>
        <authorList>
            <person name="Kanda M."/>
            <person name="Kojima H."/>
            <person name="Fukui M."/>
        </authorList>
    </citation>
    <scope>NUCLEOTIDE SEQUENCE [LARGE SCALE GENOMIC DNA]</scope>
    <source>
        <strain evidence="3">skT11</strain>
    </source>
</reference>
<dbReference type="Gene3D" id="3.40.30.10">
    <property type="entry name" value="Glutaredoxin"/>
    <property type="match status" value="1"/>
</dbReference>
<dbReference type="EMBL" id="AP022853">
    <property type="protein sequence ID" value="BCB27345.1"/>
    <property type="molecule type" value="Genomic_DNA"/>
</dbReference>
<evidence type="ECO:0000313" key="2">
    <source>
        <dbReference type="EMBL" id="BCB27345.1"/>
    </source>
</evidence>
<gene>
    <name evidence="2" type="ORF">SKTS_22310</name>
</gene>
<organism evidence="2 3">
    <name type="scientific">Sulfurimicrobium lacus</name>
    <dbReference type="NCBI Taxonomy" id="2715678"/>
    <lineage>
        <taxon>Bacteria</taxon>
        <taxon>Pseudomonadati</taxon>
        <taxon>Pseudomonadota</taxon>
        <taxon>Betaproteobacteria</taxon>
        <taxon>Nitrosomonadales</taxon>
        <taxon>Sulfuricellaceae</taxon>
        <taxon>Sulfurimicrobium</taxon>
    </lineage>
</organism>
<keyword evidence="1" id="KW-0472">Membrane</keyword>
<feature type="transmembrane region" description="Helical" evidence="1">
    <location>
        <begin position="217"/>
        <end position="243"/>
    </location>
</feature>
<dbReference type="KEGG" id="slac:SKTS_22310"/>
<feature type="transmembrane region" description="Helical" evidence="1">
    <location>
        <begin position="384"/>
        <end position="404"/>
    </location>
</feature>
<feature type="transmembrane region" description="Helical" evidence="1">
    <location>
        <begin position="348"/>
        <end position="372"/>
    </location>
</feature>
<keyword evidence="1" id="KW-1133">Transmembrane helix</keyword>
<dbReference type="InterPro" id="IPR036249">
    <property type="entry name" value="Thioredoxin-like_sf"/>
</dbReference>
<proteinExistence type="predicted"/>
<keyword evidence="3" id="KW-1185">Reference proteome</keyword>
<dbReference type="AlphaFoldDB" id="A0A6F8VF09"/>
<keyword evidence="1" id="KW-0812">Transmembrane</keyword>
<feature type="transmembrane region" description="Helical" evidence="1">
    <location>
        <begin position="303"/>
        <end position="328"/>
    </location>
</feature>
<accession>A0A6F8VF09</accession>
<feature type="transmembrane region" description="Helical" evidence="1">
    <location>
        <begin position="182"/>
        <end position="205"/>
    </location>
</feature>
<name>A0A6F8VF09_9PROT</name>
<evidence type="ECO:0000256" key="1">
    <source>
        <dbReference type="SAM" id="Phobius"/>
    </source>
</evidence>
<dbReference type="Proteomes" id="UP000502260">
    <property type="component" value="Chromosome"/>
</dbReference>
<dbReference type="SUPFAM" id="SSF52833">
    <property type="entry name" value="Thioredoxin-like"/>
    <property type="match status" value="1"/>
</dbReference>